<sequence>MFLRRQMAAQSALKIRVKGKLQIQKHCPLKDALNGWPVSRVETITGAWCG</sequence>
<dbReference type="AlphaFoldDB" id="A0A8J3EQ97"/>
<name>A0A8J3EQ97_9PROT</name>
<accession>A0A8J3EQ97</accession>
<reference evidence="1" key="2">
    <citation type="submission" date="2020-09" db="EMBL/GenBank/DDBJ databases">
        <authorList>
            <person name="Sun Q."/>
            <person name="Zhou Y."/>
        </authorList>
    </citation>
    <scope>NUCLEOTIDE SEQUENCE</scope>
    <source>
        <strain evidence="1">CGMCC 1.14984</strain>
    </source>
</reference>
<proteinExistence type="predicted"/>
<dbReference type="Proteomes" id="UP000621856">
    <property type="component" value="Unassembled WGS sequence"/>
</dbReference>
<dbReference type="EMBL" id="BMGZ01000004">
    <property type="protein sequence ID" value="GGI01423.1"/>
    <property type="molecule type" value="Genomic_DNA"/>
</dbReference>
<protein>
    <submittedName>
        <fullName evidence="1">Uncharacterized protein</fullName>
    </submittedName>
</protein>
<gene>
    <name evidence="1" type="ORF">GCM10011355_32030</name>
</gene>
<organism evidence="1 2">
    <name type="scientific">Aquisalinus luteolus</name>
    <dbReference type="NCBI Taxonomy" id="1566827"/>
    <lineage>
        <taxon>Bacteria</taxon>
        <taxon>Pseudomonadati</taxon>
        <taxon>Pseudomonadota</taxon>
        <taxon>Alphaproteobacteria</taxon>
        <taxon>Parvularculales</taxon>
        <taxon>Parvularculaceae</taxon>
        <taxon>Aquisalinus</taxon>
    </lineage>
</organism>
<evidence type="ECO:0000313" key="1">
    <source>
        <dbReference type="EMBL" id="GGI01423.1"/>
    </source>
</evidence>
<reference evidence="1" key="1">
    <citation type="journal article" date="2014" name="Int. J. Syst. Evol. Microbiol.">
        <title>Complete genome sequence of Corynebacterium casei LMG S-19264T (=DSM 44701T), isolated from a smear-ripened cheese.</title>
        <authorList>
            <consortium name="US DOE Joint Genome Institute (JGI-PGF)"/>
            <person name="Walter F."/>
            <person name="Albersmeier A."/>
            <person name="Kalinowski J."/>
            <person name="Ruckert C."/>
        </authorList>
    </citation>
    <scope>NUCLEOTIDE SEQUENCE</scope>
    <source>
        <strain evidence="1">CGMCC 1.14984</strain>
    </source>
</reference>
<evidence type="ECO:0000313" key="2">
    <source>
        <dbReference type="Proteomes" id="UP000621856"/>
    </source>
</evidence>
<comment type="caution">
    <text evidence="1">The sequence shown here is derived from an EMBL/GenBank/DDBJ whole genome shotgun (WGS) entry which is preliminary data.</text>
</comment>